<reference evidence="9 10" key="1">
    <citation type="submission" date="2021-10" db="EMBL/GenBank/DDBJ databases">
        <title>Anaerobic single-cell dispensing facilitates the cultivation of human gut bacteria.</title>
        <authorList>
            <person name="Afrizal A."/>
        </authorList>
    </citation>
    <scope>NUCLEOTIDE SEQUENCE [LARGE SCALE GENOMIC DNA]</scope>
    <source>
        <strain evidence="9 10">CLA-AA-H244</strain>
    </source>
</reference>
<evidence type="ECO:0000256" key="6">
    <source>
        <dbReference type="ARBA" id="ARBA00023136"/>
    </source>
</evidence>
<dbReference type="GO" id="GO:0055085">
    <property type="term" value="P:transmembrane transport"/>
    <property type="evidence" value="ECO:0007669"/>
    <property type="project" value="InterPro"/>
</dbReference>
<dbReference type="PROSITE" id="PS50928">
    <property type="entry name" value="ABC_TM1"/>
    <property type="match status" value="1"/>
</dbReference>
<protein>
    <submittedName>
        <fullName evidence="9">Sugar ABC transporter permease</fullName>
    </submittedName>
</protein>
<sequence length="293" mass="32977">MGKKHKRIKRETLISYLMIAPEMILMLIFIFIPIVYAFYISLFDWNAMGTKTFVGISNYLKMMQDLTFKSSLLVTGKYALIYVLTVYVLSLAAAVFVNSIRSNKRQQACRIGIYLPNTVSTIVAATLWTFLFNSRNGYINKILDGIGVGRQLFLGSRSQALICVAIVGIWVVFGYNMIIFLSALKDVPSEYYEAAKIDGANAVQRFFKITLPSIKGTTIFVLVTSLIASFQAFDQIRVMTSGGPGKTTEVTVYYIFQLAFEQYRFGYASTIAVSLSLIIMVVTVIQMKLLRFK</sequence>
<feature type="transmembrane region" description="Helical" evidence="7">
    <location>
        <begin position="265"/>
        <end position="285"/>
    </location>
</feature>
<keyword evidence="4 7" id="KW-0812">Transmembrane</keyword>
<dbReference type="CDD" id="cd06261">
    <property type="entry name" value="TM_PBP2"/>
    <property type="match status" value="1"/>
</dbReference>
<dbReference type="Pfam" id="PF00528">
    <property type="entry name" value="BPD_transp_1"/>
    <property type="match status" value="1"/>
</dbReference>
<keyword evidence="10" id="KW-1185">Reference proteome</keyword>
<evidence type="ECO:0000256" key="3">
    <source>
        <dbReference type="ARBA" id="ARBA00022475"/>
    </source>
</evidence>
<evidence type="ECO:0000256" key="2">
    <source>
        <dbReference type="ARBA" id="ARBA00022448"/>
    </source>
</evidence>
<feature type="transmembrane region" description="Helical" evidence="7">
    <location>
        <begin position="12"/>
        <end position="39"/>
    </location>
</feature>
<dbReference type="InterPro" id="IPR000515">
    <property type="entry name" value="MetI-like"/>
</dbReference>
<feature type="domain" description="ABC transmembrane type-1" evidence="8">
    <location>
        <begin position="72"/>
        <end position="286"/>
    </location>
</feature>
<feature type="transmembrane region" description="Helical" evidence="7">
    <location>
        <begin position="79"/>
        <end position="99"/>
    </location>
</feature>
<dbReference type="GO" id="GO:0005886">
    <property type="term" value="C:plasma membrane"/>
    <property type="evidence" value="ECO:0007669"/>
    <property type="project" value="UniProtKB-SubCell"/>
</dbReference>
<dbReference type="AlphaFoldDB" id="A0AAE3DPE0"/>
<evidence type="ECO:0000256" key="1">
    <source>
        <dbReference type="ARBA" id="ARBA00004651"/>
    </source>
</evidence>
<dbReference type="InterPro" id="IPR051393">
    <property type="entry name" value="ABC_transporter_permease"/>
</dbReference>
<comment type="caution">
    <text evidence="9">The sequence shown here is derived from an EMBL/GenBank/DDBJ whole genome shotgun (WGS) entry which is preliminary data.</text>
</comment>
<dbReference type="Proteomes" id="UP001199355">
    <property type="component" value="Unassembled WGS sequence"/>
</dbReference>
<dbReference type="RefSeq" id="WP_117963177.1">
    <property type="nucleotide sequence ID" value="NZ_JAJEQF010000077.1"/>
</dbReference>
<dbReference type="Gene3D" id="1.10.3720.10">
    <property type="entry name" value="MetI-like"/>
    <property type="match status" value="1"/>
</dbReference>
<evidence type="ECO:0000259" key="8">
    <source>
        <dbReference type="PROSITE" id="PS50928"/>
    </source>
</evidence>
<keyword evidence="2 7" id="KW-0813">Transport</keyword>
<evidence type="ECO:0000313" key="10">
    <source>
        <dbReference type="Proteomes" id="UP001199355"/>
    </source>
</evidence>
<dbReference type="PANTHER" id="PTHR30193:SF37">
    <property type="entry name" value="INNER MEMBRANE ABC TRANSPORTER PERMEASE PROTEIN YCJO"/>
    <property type="match status" value="1"/>
</dbReference>
<comment type="subcellular location">
    <subcellularLocation>
        <location evidence="1 7">Cell membrane</location>
        <topology evidence="1 7">Multi-pass membrane protein</topology>
    </subcellularLocation>
</comment>
<feature type="transmembrane region" description="Helical" evidence="7">
    <location>
        <begin position="214"/>
        <end position="233"/>
    </location>
</feature>
<keyword evidence="6 7" id="KW-0472">Membrane</keyword>
<feature type="transmembrane region" description="Helical" evidence="7">
    <location>
        <begin position="111"/>
        <end position="131"/>
    </location>
</feature>
<organism evidence="9 10">
    <name type="scientific">Gallintestinimicrobium propionicum</name>
    <dbReference type="NCBI Taxonomy" id="2981770"/>
    <lineage>
        <taxon>Bacteria</taxon>
        <taxon>Bacillati</taxon>
        <taxon>Bacillota</taxon>
        <taxon>Clostridia</taxon>
        <taxon>Lachnospirales</taxon>
        <taxon>Lachnospiraceae</taxon>
        <taxon>Gallintestinimicrobium</taxon>
    </lineage>
</organism>
<evidence type="ECO:0000256" key="7">
    <source>
        <dbReference type="RuleBase" id="RU363032"/>
    </source>
</evidence>
<keyword evidence="3" id="KW-1003">Cell membrane</keyword>
<feature type="transmembrane region" description="Helical" evidence="7">
    <location>
        <begin position="159"/>
        <end position="181"/>
    </location>
</feature>
<comment type="similarity">
    <text evidence="7">Belongs to the binding-protein-dependent transport system permease family.</text>
</comment>
<dbReference type="SUPFAM" id="SSF161098">
    <property type="entry name" value="MetI-like"/>
    <property type="match status" value="1"/>
</dbReference>
<keyword evidence="5 7" id="KW-1133">Transmembrane helix</keyword>
<dbReference type="PANTHER" id="PTHR30193">
    <property type="entry name" value="ABC TRANSPORTER PERMEASE PROTEIN"/>
    <property type="match status" value="1"/>
</dbReference>
<dbReference type="EMBL" id="JAJEQF010000077">
    <property type="protein sequence ID" value="MCC2169250.1"/>
    <property type="molecule type" value="Genomic_DNA"/>
</dbReference>
<evidence type="ECO:0000256" key="4">
    <source>
        <dbReference type="ARBA" id="ARBA00022692"/>
    </source>
</evidence>
<name>A0AAE3DPE0_9FIRM</name>
<accession>A0AAE3DPE0</accession>
<dbReference type="InterPro" id="IPR035906">
    <property type="entry name" value="MetI-like_sf"/>
</dbReference>
<evidence type="ECO:0000313" key="9">
    <source>
        <dbReference type="EMBL" id="MCC2169250.1"/>
    </source>
</evidence>
<gene>
    <name evidence="9" type="ORF">LKD45_16455</name>
</gene>
<evidence type="ECO:0000256" key="5">
    <source>
        <dbReference type="ARBA" id="ARBA00022989"/>
    </source>
</evidence>
<proteinExistence type="inferred from homology"/>